<evidence type="ECO:0000256" key="5">
    <source>
        <dbReference type="ARBA" id="ARBA00022692"/>
    </source>
</evidence>
<sequence>MTALAGATPQGGTLNPSGPKVRILYRDGAGTMHLDWPREDLETALRDADGTLWLDIEDPEDGPTRLAESILQDVFHFHPLAIEDALKETHIPKIDDWDDYVYVVFHTSAIDPWTDDLVLQELDVFLGSNYLVTYHTGAMAYLDEGRQAIERDPRDRMKDGADHLLFRFLERSVDQSLKAIEVLDVRIDDIQDQIIARPSPESLQSIFRIKRSAIHLQKTFGPQREVLNKLARDPYKPVRLEHRVYFRDVYDHIVRIHDISESLRDLIAGTLDTYLSVMSNRTNEIMKTLTLVTVMFMPMSFIVGFWGMNFFGETLAFQAPLPKALLFIASLIVMCLSPILMLNYARRHKWF</sequence>
<dbReference type="InterPro" id="IPR004488">
    <property type="entry name" value="Mg/Co-transport_prot_CorA"/>
</dbReference>
<dbReference type="OrthoDB" id="9803416at2"/>
<dbReference type="PANTHER" id="PTHR46494">
    <property type="entry name" value="CORA FAMILY METAL ION TRANSPORTER (EUROFUNG)"/>
    <property type="match status" value="1"/>
</dbReference>
<keyword evidence="7 8" id="KW-0472">Membrane</keyword>
<dbReference type="SUPFAM" id="SSF144083">
    <property type="entry name" value="Magnesium transport protein CorA, transmembrane region"/>
    <property type="match status" value="1"/>
</dbReference>
<evidence type="ECO:0000256" key="8">
    <source>
        <dbReference type="RuleBase" id="RU362010"/>
    </source>
</evidence>
<reference evidence="10" key="1">
    <citation type="submission" date="2016-12" db="EMBL/GenBank/DDBJ databases">
        <title>Comparative genomics of four Isosphaeraceae planctomycetes: a common pool of plasmids and glycoside hydrolase genes.</title>
        <authorList>
            <person name="Ivanova A."/>
        </authorList>
    </citation>
    <scope>NUCLEOTIDE SEQUENCE [LARGE SCALE GENOMIC DNA]</scope>
    <source>
        <strain evidence="10">PX4</strain>
    </source>
</reference>
<comment type="function">
    <text evidence="8">Mediates influx of magnesium ions.</text>
</comment>
<dbReference type="PANTHER" id="PTHR46494:SF1">
    <property type="entry name" value="CORA FAMILY METAL ION TRANSPORTER (EUROFUNG)"/>
    <property type="match status" value="1"/>
</dbReference>
<dbReference type="Proteomes" id="UP000186309">
    <property type="component" value="Chromosome"/>
</dbReference>
<dbReference type="GO" id="GO:0005886">
    <property type="term" value="C:plasma membrane"/>
    <property type="evidence" value="ECO:0007669"/>
    <property type="project" value="UniProtKB-SubCell"/>
</dbReference>
<evidence type="ECO:0000256" key="4">
    <source>
        <dbReference type="ARBA" id="ARBA00022475"/>
    </source>
</evidence>
<dbReference type="RefSeq" id="WP_076344836.1">
    <property type="nucleotide sequence ID" value="NZ_CP019082.1"/>
</dbReference>
<evidence type="ECO:0000256" key="3">
    <source>
        <dbReference type="ARBA" id="ARBA00022448"/>
    </source>
</evidence>
<dbReference type="NCBIfam" id="TIGR00383">
    <property type="entry name" value="corA"/>
    <property type="match status" value="1"/>
</dbReference>
<dbReference type="SUPFAM" id="SSF143865">
    <property type="entry name" value="CorA soluble domain-like"/>
    <property type="match status" value="1"/>
</dbReference>
<dbReference type="GO" id="GO:0050897">
    <property type="term" value="F:cobalt ion binding"/>
    <property type="evidence" value="ECO:0007669"/>
    <property type="project" value="TreeGrafter"/>
</dbReference>
<dbReference type="Gene3D" id="1.20.58.340">
    <property type="entry name" value="Magnesium transport protein CorA, transmembrane region"/>
    <property type="match status" value="2"/>
</dbReference>
<dbReference type="GO" id="GO:0015095">
    <property type="term" value="F:magnesium ion transmembrane transporter activity"/>
    <property type="evidence" value="ECO:0007669"/>
    <property type="project" value="UniProtKB-UniRule"/>
</dbReference>
<dbReference type="KEGG" id="pbor:BSF38_01766"/>
<dbReference type="GO" id="GO:0015087">
    <property type="term" value="F:cobalt ion transmembrane transporter activity"/>
    <property type="evidence" value="ECO:0007669"/>
    <property type="project" value="UniProtKB-UniRule"/>
</dbReference>
<keyword evidence="6 8" id="KW-1133">Transmembrane helix</keyword>
<evidence type="ECO:0000256" key="1">
    <source>
        <dbReference type="ARBA" id="ARBA00004651"/>
    </source>
</evidence>
<dbReference type="InterPro" id="IPR002523">
    <property type="entry name" value="MgTranspt_CorA/ZnTranspt_ZntB"/>
</dbReference>
<evidence type="ECO:0000313" key="10">
    <source>
        <dbReference type="Proteomes" id="UP000186309"/>
    </source>
</evidence>
<feature type="transmembrane region" description="Helical" evidence="8">
    <location>
        <begin position="324"/>
        <end position="345"/>
    </location>
</feature>
<comment type="subcellular location">
    <subcellularLocation>
        <location evidence="1">Cell membrane</location>
        <topology evidence="1">Multi-pass membrane protein</topology>
    </subcellularLocation>
    <subcellularLocation>
        <location evidence="8">Membrane</location>
        <topology evidence="8">Multi-pass membrane protein</topology>
    </subcellularLocation>
</comment>
<keyword evidence="3 8" id="KW-0813">Transport</keyword>
<dbReference type="InterPro" id="IPR045861">
    <property type="entry name" value="CorA_cytoplasmic_dom"/>
</dbReference>
<keyword evidence="8" id="KW-0460">Magnesium</keyword>
<evidence type="ECO:0000313" key="9">
    <source>
        <dbReference type="EMBL" id="APW60298.1"/>
    </source>
</evidence>
<dbReference type="CDD" id="cd12822">
    <property type="entry name" value="TmCorA-like"/>
    <property type="match status" value="1"/>
</dbReference>
<dbReference type="EMBL" id="CP019082">
    <property type="protein sequence ID" value="APW60298.1"/>
    <property type="molecule type" value="Genomic_DNA"/>
</dbReference>
<proteinExistence type="inferred from homology"/>
<evidence type="ECO:0000256" key="2">
    <source>
        <dbReference type="ARBA" id="ARBA00009765"/>
    </source>
</evidence>
<name>A0A1U7CN08_9BACT</name>
<keyword evidence="10" id="KW-1185">Reference proteome</keyword>
<dbReference type="Pfam" id="PF01544">
    <property type="entry name" value="CorA"/>
    <property type="match status" value="1"/>
</dbReference>
<organism evidence="9 10">
    <name type="scientific">Paludisphaera borealis</name>
    <dbReference type="NCBI Taxonomy" id="1387353"/>
    <lineage>
        <taxon>Bacteria</taxon>
        <taxon>Pseudomonadati</taxon>
        <taxon>Planctomycetota</taxon>
        <taxon>Planctomycetia</taxon>
        <taxon>Isosphaerales</taxon>
        <taxon>Isosphaeraceae</taxon>
        <taxon>Paludisphaera</taxon>
    </lineage>
</organism>
<keyword evidence="4 8" id="KW-1003">Cell membrane</keyword>
<dbReference type="AlphaFoldDB" id="A0A1U7CN08"/>
<protein>
    <recommendedName>
        <fullName evidence="8">Magnesium transport protein CorA</fullName>
    </recommendedName>
</protein>
<keyword evidence="5 8" id="KW-0812">Transmembrane</keyword>
<comment type="similarity">
    <text evidence="2 8">Belongs to the CorA metal ion transporter (MIT) (TC 1.A.35) family.</text>
</comment>
<evidence type="ECO:0000256" key="6">
    <source>
        <dbReference type="ARBA" id="ARBA00022989"/>
    </source>
</evidence>
<dbReference type="Gene3D" id="3.30.460.20">
    <property type="entry name" value="CorA soluble domain-like"/>
    <property type="match status" value="1"/>
</dbReference>
<gene>
    <name evidence="8 9" type="primary">corA</name>
    <name evidence="9" type="ORF">BSF38_01766</name>
</gene>
<dbReference type="GO" id="GO:0000287">
    <property type="term" value="F:magnesium ion binding"/>
    <property type="evidence" value="ECO:0007669"/>
    <property type="project" value="TreeGrafter"/>
</dbReference>
<evidence type="ECO:0000256" key="7">
    <source>
        <dbReference type="ARBA" id="ARBA00023136"/>
    </source>
</evidence>
<dbReference type="STRING" id="1387353.BSF38_01766"/>
<dbReference type="InterPro" id="IPR045863">
    <property type="entry name" value="CorA_TM1_TM2"/>
</dbReference>
<keyword evidence="8" id="KW-0406">Ion transport</keyword>
<accession>A0A1U7CN08</accession>
<feature type="transmembrane region" description="Helical" evidence="8">
    <location>
        <begin position="288"/>
        <end position="312"/>
    </location>
</feature>